<dbReference type="SUPFAM" id="SSF47413">
    <property type="entry name" value="lambda repressor-like DNA-binding domains"/>
    <property type="match status" value="1"/>
</dbReference>
<dbReference type="EMBL" id="JBGJLR010000005">
    <property type="protein sequence ID" value="MEZ2739123.1"/>
    <property type="molecule type" value="Genomic_DNA"/>
</dbReference>
<comment type="caution">
    <text evidence="2">The sequence shown here is derived from an EMBL/GenBank/DDBJ whole genome shotgun (WGS) entry which is preliminary data.</text>
</comment>
<sequence>MNKRNFEQTGERLREERIRIDVSQLSMAESCGVSRGTLATWEKGEQSPNAAALAVMASRGIDVLYVVTGQRQGESESTLAPEEKALLSAWRNSSDKGRALLGAAAEVLRPDS</sequence>
<dbReference type="Pfam" id="PF01381">
    <property type="entry name" value="HTH_3"/>
    <property type="match status" value="1"/>
</dbReference>
<feature type="domain" description="HTH cro/C1-type" evidence="1">
    <location>
        <begin position="13"/>
        <end position="57"/>
    </location>
</feature>
<proteinExistence type="predicted"/>
<keyword evidence="3" id="KW-1185">Reference proteome</keyword>
<evidence type="ECO:0000259" key="1">
    <source>
        <dbReference type="PROSITE" id="PS50943"/>
    </source>
</evidence>
<dbReference type="InterPro" id="IPR010982">
    <property type="entry name" value="Lambda_DNA-bd_dom_sf"/>
</dbReference>
<dbReference type="Gene3D" id="1.10.260.40">
    <property type="entry name" value="lambda repressor-like DNA-binding domains"/>
    <property type="match status" value="1"/>
</dbReference>
<evidence type="ECO:0000313" key="2">
    <source>
        <dbReference type="EMBL" id="MEZ2739123.1"/>
    </source>
</evidence>
<evidence type="ECO:0000313" key="3">
    <source>
        <dbReference type="Proteomes" id="UP001567350"/>
    </source>
</evidence>
<gene>
    <name evidence="2" type="ORF">ACBP88_06540</name>
</gene>
<dbReference type="RefSeq" id="WP_370891599.1">
    <property type="nucleotide sequence ID" value="NZ_JBGJLR010000005.1"/>
</dbReference>
<dbReference type="SMART" id="SM00530">
    <property type="entry name" value="HTH_XRE"/>
    <property type="match status" value="1"/>
</dbReference>
<dbReference type="CDD" id="cd00093">
    <property type="entry name" value="HTH_XRE"/>
    <property type="match status" value="1"/>
</dbReference>
<accession>A0ABV4IFF1</accession>
<reference evidence="2 3" key="1">
    <citation type="submission" date="2024-08" db="EMBL/GenBank/DDBJ databases">
        <authorList>
            <person name="Feng Z."/>
            <person name="Ronholm J."/>
        </authorList>
    </citation>
    <scope>NUCLEOTIDE SEQUENCE [LARGE SCALE GENOMIC DNA]</scope>
    <source>
        <strain evidence="2 3">4-AB0-8</strain>
    </source>
</reference>
<protein>
    <submittedName>
        <fullName evidence="2">Helix-turn-helix domain-containing protein</fullName>
    </submittedName>
</protein>
<dbReference type="PROSITE" id="PS50943">
    <property type="entry name" value="HTH_CROC1"/>
    <property type="match status" value="1"/>
</dbReference>
<dbReference type="Proteomes" id="UP001567350">
    <property type="component" value="Unassembled WGS sequence"/>
</dbReference>
<dbReference type="InterPro" id="IPR001387">
    <property type="entry name" value="Cro/C1-type_HTH"/>
</dbReference>
<name>A0ABV4IFF1_9BURK</name>
<organism evidence="2 3">
    <name type="scientific">Comamonas jiangduensis</name>
    <dbReference type="NCBI Taxonomy" id="1194168"/>
    <lineage>
        <taxon>Bacteria</taxon>
        <taxon>Pseudomonadati</taxon>
        <taxon>Pseudomonadota</taxon>
        <taxon>Betaproteobacteria</taxon>
        <taxon>Burkholderiales</taxon>
        <taxon>Comamonadaceae</taxon>
        <taxon>Comamonas</taxon>
    </lineage>
</organism>